<keyword evidence="2" id="KW-1185">Reference proteome</keyword>
<dbReference type="Proteomes" id="UP000294843">
    <property type="component" value="Unassembled WGS sequence"/>
</dbReference>
<evidence type="ECO:0000313" key="1">
    <source>
        <dbReference type="EMBL" id="TDM14395.1"/>
    </source>
</evidence>
<dbReference type="Pfam" id="PF11193">
    <property type="entry name" value="DUF2812"/>
    <property type="match status" value="1"/>
</dbReference>
<sequence>MTKVVRKWFLVHNYQKEEDWLNEMAAQGYRLKKVGLGKYMFEETTKDETVRMVFMDQNKEEFREFMEDMDIEHVDTLSNWGYFRKENMPGEPKFEMFSDNES</sequence>
<gene>
    <name evidence="1" type="ORF">ERX55_05550</name>
</gene>
<reference evidence="1 2" key="1">
    <citation type="submission" date="2019-01" db="EMBL/GenBank/DDBJ databases">
        <title>Draft genome sequences of the type strains of six Macrococcus species.</title>
        <authorList>
            <person name="Mazhar S."/>
            <person name="Altermann E."/>
            <person name="Hill C."/>
            <person name="Mcauliffe O."/>
        </authorList>
    </citation>
    <scope>NUCLEOTIDE SEQUENCE [LARGE SCALE GENOMIC DNA]</scope>
    <source>
        <strain evidence="1 2">ATCC 51825</strain>
    </source>
</reference>
<accession>A0A4R6C160</accession>
<evidence type="ECO:0000313" key="2">
    <source>
        <dbReference type="Proteomes" id="UP000294843"/>
    </source>
</evidence>
<proteinExistence type="predicted"/>
<dbReference type="RefSeq" id="WP_133451582.1">
    <property type="nucleotide sequence ID" value="NZ_SCWF01000004.1"/>
</dbReference>
<name>A0A4R6C160_9STAP</name>
<dbReference type="OrthoDB" id="8757095at2"/>
<dbReference type="AlphaFoldDB" id="A0A4R6C160"/>
<protein>
    <submittedName>
        <fullName evidence="1">DUF2812 domain-containing protein</fullName>
    </submittedName>
</protein>
<dbReference type="EMBL" id="SCWF01000004">
    <property type="protein sequence ID" value="TDM14395.1"/>
    <property type="molecule type" value="Genomic_DNA"/>
</dbReference>
<comment type="caution">
    <text evidence="1">The sequence shown here is derived from an EMBL/GenBank/DDBJ whole genome shotgun (WGS) entry which is preliminary data.</text>
</comment>
<dbReference type="InterPro" id="IPR021359">
    <property type="entry name" value="DUF2812"/>
</dbReference>
<organism evidence="1 2">
    <name type="scientific">Macrococcus bovicus</name>
    <dbReference type="NCBI Taxonomy" id="69968"/>
    <lineage>
        <taxon>Bacteria</taxon>
        <taxon>Bacillati</taxon>
        <taxon>Bacillota</taxon>
        <taxon>Bacilli</taxon>
        <taxon>Bacillales</taxon>
        <taxon>Staphylococcaceae</taxon>
        <taxon>Macrococcus</taxon>
    </lineage>
</organism>